<accession>A0A916ZZ78</accession>
<evidence type="ECO:0008006" key="3">
    <source>
        <dbReference type="Google" id="ProtNLM"/>
    </source>
</evidence>
<sequence length="117" mass="12909">MEAVLIQAINRLEGILVGETEALRDGRHVDLAEISNRKNHSLLEMTRISRGLGPELMTDELQGRLGTLRDRLEENRRVLSLHMEAASEISGIIARAMKDAESDGTYAASVGGVKREQ</sequence>
<evidence type="ECO:0000313" key="2">
    <source>
        <dbReference type="Proteomes" id="UP000644699"/>
    </source>
</evidence>
<organism evidence="1 2">
    <name type="scientific">Aureimonas endophytica</name>
    <dbReference type="NCBI Taxonomy" id="2027858"/>
    <lineage>
        <taxon>Bacteria</taxon>
        <taxon>Pseudomonadati</taxon>
        <taxon>Pseudomonadota</taxon>
        <taxon>Alphaproteobacteria</taxon>
        <taxon>Hyphomicrobiales</taxon>
        <taxon>Aurantimonadaceae</taxon>
        <taxon>Aureimonas</taxon>
    </lineage>
</organism>
<dbReference type="EMBL" id="BMIQ01000008">
    <property type="protein sequence ID" value="GGE19745.1"/>
    <property type="molecule type" value="Genomic_DNA"/>
</dbReference>
<gene>
    <name evidence="1" type="ORF">GCM10011390_43740</name>
</gene>
<reference evidence="1" key="1">
    <citation type="journal article" date="2014" name="Int. J. Syst. Evol. Microbiol.">
        <title>Complete genome sequence of Corynebacterium casei LMG S-19264T (=DSM 44701T), isolated from a smear-ripened cheese.</title>
        <authorList>
            <consortium name="US DOE Joint Genome Institute (JGI-PGF)"/>
            <person name="Walter F."/>
            <person name="Albersmeier A."/>
            <person name="Kalinowski J."/>
            <person name="Ruckert C."/>
        </authorList>
    </citation>
    <scope>NUCLEOTIDE SEQUENCE</scope>
    <source>
        <strain evidence="1">CGMCC 1.15367</strain>
    </source>
</reference>
<proteinExistence type="predicted"/>
<dbReference type="Proteomes" id="UP000644699">
    <property type="component" value="Unassembled WGS sequence"/>
</dbReference>
<comment type="caution">
    <text evidence="1">The sequence shown here is derived from an EMBL/GenBank/DDBJ whole genome shotgun (WGS) entry which is preliminary data.</text>
</comment>
<protein>
    <recommendedName>
        <fullName evidence="3">FlgN protein</fullName>
    </recommendedName>
</protein>
<reference evidence="1" key="2">
    <citation type="submission" date="2020-09" db="EMBL/GenBank/DDBJ databases">
        <authorList>
            <person name="Sun Q."/>
            <person name="Zhou Y."/>
        </authorList>
    </citation>
    <scope>NUCLEOTIDE SEQUENCE</scope>
    <source>
        <strain evidence="1">CGMCC 1.15367</strain>
    </source>
</reference>
<name>A0A916ZZ78_9HYPH</name>
<evidence type="ECO:0000313" key="1">
    <source>
        <dbReference type="EMBL" id="GGE19745.1"/>
    </source>
</evidence>
<dbReference type="RefSeq" id="WP_188912288.1">
    <property type="nucleotide sequence ID" value="NZ_BMIQ01000008.1"/>
</dbReference>
<keyword evidence="2" id="KW-1185">Reference proteome</keyword>
<dbReference type="AlphaFoldDB" id="A0A916ZZ78"/>